<dbReference type="GO" id="GO:0005886">
    <property type="term" value="C:plasma membrane"/>
    <property type="evidence" value="ECO:0007669"/>
    <property type="project" value="TreeGrafter"/>
</dbReference>
<evidence type="ECO:0000313" key="11">
    <source>
        <dbReference type="Proteomes" id="UP000292382"/>
    </source>
</evidence>
<evidence type="ECO:0000256" key="6">
    <source>
        <dbReference type="ARBA" id="ARBA00022989"/>
    </source>
</evidence>
<dbReference type="InterPro" id="IPR050256">
    <property type="entry name" value="Glycosyltransferase_2"/>
</dbReference>
<evidence type="ECO:0000313" key="10">
    <source>
        <dbReference type="EMBL" id="RYQ34741.1"/>
    </source>
</evidence>
<evidence type="ECO:0000256" key="7">
    <source>
        <dbReference type="ARBA" id="ARBA00023136"/>
    </source>
</evidence>
<sequence length="330" mass="36317">MSEEKTIPSTNTSLRNPPRTMLVIPCYNEEPGLRTTAETLRRPLQGLIDIHEIDERSTVLFVDDGSKDATWVVINALHAEDPQLFHGIKLAHNKGHQNALFAGLMHALRANADAAISMDADLQDDPGAIDGMVEAYREGAEIVYGMRDNRDTDTAFKRGTAHMFYGLMKGLGSETVPDHADYRLMSHETLAALSQYRESNLFLRGLIPSLGFTTAKVYYKRGERVAGESKYPLRKMVSFAVQGITSFSTKPLNLITDTGLVSVLAGIAMLIYILVTVCTDNAVSGWASIMCSLWILGGLILLALGIVGEYIAKIYIEVKARPHYIIEAVI</sequence>
<feature type="domain" description="Glycosyltransferase 2-like" evidence="9">
    <location>
        <begin position="22"/>
        <end position="163"/>
    </location>
</feature>
<keyword evidence="7 8" id="KW-0472">Membrane</keyword>
<comment type="caution">
    <text evidence="10">The sequence shown here is derived from an EMBL/GenBank/DDBJ whole genome shotgun (WGS) entry which is preliminary data.</text>
</comment>
<evidence type="ECO:0000256" key="2">
    <source>
        <dbReference type="ARBA" id="ARBA00006739"/>
    </source>
</evidence>
<dbReference type="Proteomes" id="UP000292382">
    <property type="component" value="Unassembled WGS sequence"/>
</dbReference>
<dbReference type="GO" id="GO:0016757">
    <property type="term" value="F:glycosyltransferase activity"/>
    <property type="evidence" value="ECO:0007669"/>
    <property type="project" value="UniProtKB-KW"/>
</dbReference>
<dbReference type="PANTHER" id="PTHR48090:SF1">
    <property type="entry name" value="PROPHAGE BACTOPRENOL GLUCOSYL TRANSFERASE HOMOLOG"/>
    <property type="match status" value="1"/>
</dbReference>
<dbReference type="PANTHER" id="PTHR48090">
    <property type="entry name" value="UNDECAPRENYL-PHOSPHATE 4-DEOXY-4-FORMAMIDO-L-ARABINOSE TRANSFERASE-RELATED"/>
    <property type="match status" value="1"/>
</dbReference>
<evidence type="ECO:0000256" key="3">
    <source>
        <dbReference type="ARBA" id="ARBA00022676"/>
    </source>
</evidence>
<evidence type="ECO:0000256" key="4">
    <source>
        <dbReference type="ARBA" id="ARBA00022679"/>
    </source>
</evidence>
<feature type="transmembrane region" description="Helical" evidence="8">
    <location>
        <begin position="254"/>
        <end position="275"/>
    </location>
</feature>
<gene>
    <name evidence="10" type="ORF">PG2003B_1646</name>
</gene>
<evidence type="ECO:0000256" key="8">
    <source>
        <dbReference type="SAM" id="Phobius"/>
    </source>
</evidence>
<keyword evidence="6 8" id="KW-1133">Transmembrane helix</keyword>
<organism evidence="10 11">
    <name type="scientific">Bifidobacterium pseudolongum subsp. globosum</name>
    <dbReference type="NCBI Taxonomy" id="1690"/>
    <lineage>
        <taxon>Bacteria</taxon>
        <taxon>Bacillati</taxon>
        <taxon>Actinomycetota</taxon>
        <taxon>Actinomycetes</taxon>
        <taxon>Bifidobacteriales</taxon>
        <taxon>Bifidobacteriaceae</taxon>
        <taxon>Bifidobacterium</taxon>
    </lineage>
</organism>
<evidence type="ECO:0000256" key="5">
    <source>
        <dbReference type="ARBA" id="ARBA00022692"/>
    </source>
</evidence>
<proteinExistence type="inferred from homology"/>
<dbReference type="InterPro" id="IPR029044">
    <property type="entry name" value="Nucleotide-diphossugar_trans"/>
</dbReference>
<comment type="similarity">
    <text evidence="2">Belongs to the glycosyltransferase 2 family.</text>
</comment>
<protein>
    <submittedName>
        <fullName evidence="10">Glycosyltransferase</fullName>
    </submittedName>
</protein>
<keyword evidence="4 10" id="KW-0808">Transferase</keyword>
<comment type="subcellular location">
    <subcellularLocation>
        <location evidence="1">Membrane</location>
        <topology evidence="1">Multi-pass membrane protein</topology>
    </subcellularLocation>
</comment>
<dbReference type="InterPro" id="IPR001173">
    <property type="entry name" value="Glyco_trans_2-like"/>
</dbReference>
<dbReference type="AlphaFoldDB" id="A0A4Q5AQL8"/>
<feature type="transmembrane region" description="Helical" evidence="8">
    <location>
        <begin position="287"/>
        <end position="312"/>
    </location>
</feature>
<keyword evidence="3" id="KW-0328">Glycosyltransferase</keyword>
<dbReference type="CDD" id="cd04187">
    <property type="entry name" value="DPM1_like_bac"/>
    <property type="match status" value="1"/>
</dbReference>
<keyword evidence="5 8" id="KW-0812">Transmembrane</keyword>
<evidence type="ECO:0000259" key="9">
    <source>
        <dbReference type="Pfam" id="PF00535"/>
    </source>
</evidence>
<name>A0A4Q5AQL8_9BIFI</name>
<accession>A0A4Q5AQL8</accession>
<dbReference type="RefSeq" id="WP_129898950.1">
    <property type="nucleotide sequence ID" value="NZ_RYUU01000029.1"/>
</dbReference>
<dbReference type="SUPFAM" id="SSF53448">
    <property type="entry name" value="Nucleotide-diphospho-sugar transferases"/>
    <property type="match status" value="1"/>
</dbReference>
<dbReference type="EMBL" id="RYUW01000023">
    <property type="protein sequence ID" value="RYQ34741.1"/>
    <property type="molecule type" value="Genomic_DNA"/>
</dbReference>
<evidence type="ECO:0000256" key="1">
    <source>
        <dbReference type="ARBA" id="ARBA00004141"/>
    </source>
</evidence>
<dbReference type="Pfam" id="PF00535">
    <property type="entry name" value="Glycos_transf_2"/>
    <property type="match status" value="1"/>
</dbReference>
<reference evidence="10 11" key="1">
    <citation type="submission" date="2018-12" db="EMBL/GenBank/DDBJ databases">
        <title>Unveiling genomic diversity among members of the Bifidobacterium pseudolongum species, a widely distributed gut commensal of the animal kingdom.</title>
        <authorList>
            <person name="Lugli G.A."/>
            <person name="Duranti S."/>
            <person name="Albert K."/>
            <person name="Mancabelli L."/>
            <person name="Napoli S."/>
            <person name="Viappiani A."/>
            <person name="Anzalone R."/>
            <person name="Longhi G."/>
            <person name="Milani C."/>
            <person name="Turroni F."/>
            <person name="Alessandri G."/>
            <person name="Sela D.A."/>
            <person name="Van Sinderen D."/>
            <person name="Ventura M."/>
        </authorList>
    </citation>
    <scope>NUCLEOTIDE SEQUENCE [LARGE SCALE GENOMIC DNA]</scope>
    <source>
        <strain evidence="10 11">2003B</strain>
    </source>
</reference>
<dbReference type="Gene3D" id="3.90.550.10">
    <property type="entry name" value="Spore Coat Polysaccharide Biosynthesis Protein SpsA, Chain A"/>
    <property type="match status" value="1"/>
</dbReference>